<dbReference type="SMART" id="SM00230">
    <property type="entry name" value="CysPc"/>
    <property type="match status" value="1"/>
</dbReference>
<dbReference type="InterPro" id="IPR001300">
    <property type="entry name" value="Peptidase_C2_calpain_cat"/>
</dbReference>
<feature type="active site" evidence="5 6">
    <location>
        <position position="124"/>
    </location>
</feature>
<dbReference type="SUPFAM" id="SSF54001">
    <property type="entry name" value="Cysteine proteinases"/>
    <property type="match status" value="1"/>
</dbReference>
<feature type="active site" evidence="5 6">
    <location>
        <position position="330"/>
    </location>
</feature>
<reference evidence="9" key="1">
    <citation type="submission" date="2023-03" db="EMBL/GenBank/DDBJ databases">
        <title>Massive genome expansion in bonnet fungi (Mycena s.s.) driven by repeated elements and novel gene families across ecological guilds.</title>
        <authorList>
            <consortium name="Lawrence Berkeley National Laboratory"/>
            <person name="Harder C.B."/>
            <person name="Miyauchi S."/>
            <person name="Viragh M."/>
            <person name="Kuo A."/>
            <person name="Thoen E."/>
            <person name="Andreopoulos B."/>
            <person name="Lu D."/>
            <person name="Skrede I."/>
            <person name="Drula E."/>
            <person name="Henrissat B."/>
            <person name="Morin E."/>
            <person name="Kohler A."/>
            <person name="Barry K."/>
            <person name="LaButti K."/>
            <person name="Morin E."/>
            <person name="Salamov A."/>
            <person name="Lipzen A."/>
            <person name="Mereny Z."/>
            <person name="Hegedus B."/>
            <person name="Baldrian P."/>
            <person name="Stursova M."/>
            <person name="Weitz H."/>
            <person name="Taylor A."/>
            <person name="Grigoriev I.V."/>
            <person name="Nagy L.G."/>
            <person name="Martin F."/>
            <person name="Kauserud H."/>
        </authorList>
    </citation>
    <scope>NUCLEOTIDE SEQUENCE</scope>
    <source>
        <strain evidence="9">9144</strain>
    </source>
</reference>
<dbReference type="Proteomes" id="UP001219525">
    <property type="component" value="Unassembled WGS sequence"/>
</dbReference>
<dbReference type="PANTHER" id="PTHR10183:SF379">
    <property type="entry name" value="CALPAIN-5"/>
    <property type="match status" value="1"/>
</dbReference>
<feature type="region of interest" description="Disordered" evidence="7">
    <location>
        <begin position="1"/>
        <end position="21"/>
    </location>
</feature>
<evidence type="ECO:0000256" key="6">
    <source>
        <dbReference type="PROSITE-ProRule" id="PRU00239"/>
    </source>
</evidence>
<evidence type="ECO:0000256" key="2">
    <source>
        <dbReference type="ARBA" id="ARBA00022670"/>
    </source>
</evidence>
<keyword evidence="2 6" id="KW-0645">Protease</keyword>
<protein>
    <submittedName>
        <fullName evidence="9">Cysteine proteinase</fullName>
    </submittedName>
</protein>
<dbReference type="PROSITE" id="PS50203">
    <property type="entry name" value="CALPAIN_CAT"/>
    <property type="match status" value="1"/>
</dbReference>
<dbReference type="GO" id="GO:0004198">
    <property type="term" value="F:calcium-dependent cysteine-type endopeptidase activity"/>
    <property type="evidence" value="ECO:0007669"/>
    <property type="project" value="InterPro"/>
</dbReference>
<accession>A0AAD6YVD0</accession>
<evidence type="ECO:0000256" key="7">
    <source>
        <dbReference type="SAM" id="MobiDB-lite"/>
    </source>
</evidence>
<feature type="region of interest" description="Disordered" evidence="7">
    <location>
        <begin position="698"/>
        <end position="738"/>
    </location>
</feature>
<dbReference type="InterPro" id="IPR022684">
    <property type="entry name" value="Calpain_cysteine_protease"/>
</dbReference>
<organism evidence="9 10">
    <name type="scientific">Mycena pura</name>
    <dbReference type="NCBI Taxonomy" id="153505"/>
    <lineage>
        <taxon>Eukaryota</taxon>
        <taxon>Fungi</taxon>
        <taxon>Dikarya</taxon>
        <taxon>Basidiomycota</taxon>
        <taxon>Agaricomycotina</taxon>
        <taxon>Agaricomycetes</taxon>
        <taxon>Agaricomycetidae</taxon>
        <taxon>Agaricales</taxon>
        <taxon>Marasmiineae</taxon>
        <taxon>Mycenaceae</taxon>
        <taxon>Mycena</taxon>
    </lineage>
</organism>
<feature type="active site" evidence="5 6">
    <location>
        <position position="310"/>
    </location>
</feature>
<evidence type="ECO:0000256" key="4">
    <source>
        <dbReference type="ARBA" id="ARBA00022807"/>
    </source>
</evidence>
<dbReference type="EMBL" id="JARJCW010000001">
    <property type="protein sequence ID" value="KAJ7230310.1"/>
    <property type="molecule type" value="Genomic_DNA"/>
</dbReference>
<sequence length="783" mass="87903">MTLKKHRRRAPKGSKNGSADGALFRQQEMRAGLLVTSELEKALAECKALVERISKDCRAKNRRFRDVEFDLENDKDRCLFGLSKEKRELCPSDVQRVAQIFSNPSFFIGGADSNDLVQGRLGDCYFLSALSTMTTAKGLIEKFCVARDEHVGVYGWIFFRDTEWVTVIIDDLLFTSIPKFEELTLAEQQLYHRDKSFFVSSARKGGKSLYFARSDTEGETWVPLIEKAYAKLHGDYASLKGGYSCEAVEDLTGGVSTFIPTKDILDPDVFWKNELLLATIDRLFGCGFDSLDGSRSGNEDPIVSGLIGGHAYSVLRAVEYRGKRFVVLRNPWGNSEWTGKWSDGSKEWTEEWLPALKVLKHTFGDDGEFVMEYSDFLQNWDMVEKTLLFDDSWVMSSLWLQVTARPPHAAWSYGDVSFTITVPARTNAIIVLSKLDERYFSDISGNSCWTFDFVVFQKGSKKLVAESSLTRFYLRSINVEVQLEQGDYIVHVRIDRDVHDDEKEYNSGNCDTRKFARVRAERTKSQSLAANYKPSPALDIVPIPLDVLAGQELAEVEDKAFEAEKLLQTELPQKRYTTAELPQRRYTSVQPPLKRYASAELPQKRFTTVQLPQKRHTTADLPHTKVEAASEKPKREESGHAGVRVIAKTGQRDVRPGTLIVPGNKGPIAEDDDDADDDYGAAYNGYGSLDMDNFPSSIADEDLGLRPWTSSPVNEVDTPQRKASPEPEEVQDSATSEVGSEYTNDTVVLGLRVYTHRDAPAVISGQLRKEMKASPAAYAQAAL</sequence>
<keyword evidence="10" id="KW-1185">Reference proteome</keyword>
<dbReference type="PRINTS" id="PR00704">
    <property type="entry name" value="CALPAIN"/>
</dbReference>
<evidence type="ECO:0000259" key="8">
    <source>
        <dbReference type="PROSITE" id="PS50203"/>
    </source>
</evidence>
<keyword evidence="4 6" id="KW-0788">Thiol protease</keyword>
<keyword evidence="3 6" id="KW-0378">Hydrolase</keyword>
<dbReference type="PANTHER" id="PTHR10183">
    <property type="entry name" value="CALPAIN"/>
    <property type="match status" value="1"/>
</dbReference>
<dbReference type="InterPro" id="IPR038765">
    <property type="entry name" value="Papain-like_cys_pep_sf"/>
</dbReference>
<comment type="similarity">
    <text evidence="1">Belongs to the peptidase C2 family.</text>
</comment>
<name>A0AAD6YVD0_9AGAR</name>
<feature type="domain" description="Calpain catalytic" evidence="8">
    <location>
        <begin position="95"/>
        <end position="389"/>
    </location>
</feature>
<dbReference type="AlphaFoldDB" id="A0AAD6YVD0"/>
<evidence type="ECO:0000313" key="10">
    <source>
        <dbReference type="Proteomes" id="UP001219525"/>
    </source>
</evidence>
<feature type="region of interest" description="Disordered" evidence="7">
    <location>
        <begin position="655"/>
        <end position="676"/>
    </location>
</feature>
<dbReference type="Pfam" id="PF00648">
    <property type="entry name" value="Peptidase_C2"/>
    <property type="match status" value="1"/>
</dbReference>
<comment type="caution">
    <text evidence="9">The sequence shown here is derived from an EMBL/GenBank/DDBJ whole genome shotgun (WGS) entry which is preliminary data.</text>
</comment>
<evidence type="ECO:0000313" key="9">
    <source>
        <dbReference type="EMBL" id="KAJ7230310.1"/>
    </source>
</evidence>
<evidence type="ECO:0000256" key="1">
    <source>
        <dbReference type="ARBA" id="ARBA00007623"/>
    </source>
</evidence>
<evidence type="ECO:0000256" key="5">
    <source>
        <dbReference type="PIRSR" id="PIRSR622684-1"/>
    </source>
</evidence>
<dbReference type="Gene3D" id="3.90.70.10">
    <property type="entry name" value="Cysteine proteinases"/>
    <property type="match status" value="1"/>
</dbReference>
<feature type="compositionally biased region" description="Basic residues" evidence="7">
    <location>
        <begin position="1"/>
        <end position="12"/>
    </location>
</feature>
<dbReference type="CDD" id="cd00044">
    <property type="entry name" value="CysPc"/>
    <property type="match status" value="1"/>
</dbReference>
<evidence type="ECO:0000256" key="3">
    <source>
        <dbReference type="ARBA" id="ARBA00022801"/>
    </source>
</evidence>
<proteinExistence type="inferred from homology"/>
<dbReference type="GO" id="GO:0006508">
    <property type="term" value="P:proteolysis"/>
    <property type="evidence" value="ECO:0007669"/>
    <property type="project" value="UniProtKB-KW"/>
</dbReference>
<gene>
    <name evidence="9" type="ORF">GGX14DRAFT_582777</name>
</gene>